<dbReference type="OrthoDB" id="2043985at2"/>
<reference evidence="1 2" key="1">
    <citation type="submission" date="2016-08" db="EMBL/GenBank/DDBJ databases">
        <title>Genome sequencing of Vibrio scophthalmi strain FP3289, an isolated from Paralichthys olivaceus.</title>
        <authorList>
            <person name="Han H.-J."/>
        </authorList>
    </citation>
    <scope>NUCLEOTIDE SEQUENCE [LARGE SCALE GENOMIC DNA]</scope>
    <source>
        <strain evidence="1 2">FP3289</strain>
    </source>
</reference>
<organism evidence="1 2">
    <name type="scientific">Vibrio scophthalmi</name>
    <dbReference type="NCBI Taxonomy" id="45658"/>
    <lineage>
        <taxon>Bacteria</taxon>
        <taxon>Pseudomonadati</taxon>
        <taxon>Pseudomonadota</taxon>
        <taxon>Gammaproteobacteria</taxon>
        <taxon>Vibrionales</taxon>
        <taxon>Vibrionaceae</taxon>
        <taxon>Vibrio</taxon>
    </lineage>
</organism>
<comment type="caution">
    <text evidence="1">The sequence shown here is derived from an EMBL/GenBank/DDBJ whole genome shotgun (WGS) entry which is preliminary data.</text>
</comment>
<dbReference type="PIRSF" id="PIRSF016624">
    <property type="entry name" value="Mu_prophg_I"/>
    <property type="match status" value="1"/>
</dbReference>
<proteinExistence type="predicted"/>
<dbReference type="Pfam" id="PF10123">
    <property type="entry name" value="Mu-like_Pro"/>
    <property type="match status" value="1"/>
</dbReference>
<evidence type="ECO:0000313" key="1">
    <source>
        <dbReference type="EMBL" id="ODS10930.1"/>
    </source>
</evidence>
<evidence type="ECO:0008006" key="3">
    <source>
        <dbReference type="Google" id="ProtNLM"/>
    </source>
</evidence>
<evidence type="ECO:0000313" key="2">
    <source>
        <dbReference type="Proteomes" id="UP000095131"/>
    </source>
</evidence>
<name>A0A1E3WMD1_9VIBR</name>
<dbReference type="InterPro" id="IPR012106">
    <property type="entry name" value="Phage_Mu_Gp1"/>
</dbReference>
<dbReference type="RefSeq" id="WP_069446360.1">
    <property type="nucleotide sequence ID" value="NZ_MDCJ01000002.1"/>
</dbReference>
<dbReference type="AlphaFoldDB" id="A0A1E3WMD1"/>
<protein>
    <recommendedName>
        <fullName evidence="3">Mu-like prophage I protein</fullName>
    </recommendedName>
</protein>
<accession>A0A1E3WMD1</accession>
<dbReference type="Proteomes" id="UP000095131">
    <property type="component" value="Unassembled WGS sequence"/>
</dbReference>
<sequence>MSQTLELALCRQLPKTVDGWVLLIPAGDFNGDDGRTWSNSSPEQVIANSDLDNIPWDIEHATHLKGAKGEPAPAYGWISKLEVRDGEIWGLPEFNVDGKEIIEKRSYRYYSPGFYFDITGLVKSIQSVGFTNQPNLKKDQLTALNRKENNPMNLSKAIAAALGLPEAATEADAVTAIGQLKSDHQLALNRAEQPNLEKFVPTETYQLALNRAKTAETKLADQQELEITALVDGAISDGKVAPANKEMYLATCRAEGGVAQFKSFLESAPTIANSISQHKSTLEQGDKTLNEDQLAMCRKLGVTKEQFLAAQSV</sequence>
<gene>
    <name evidence="1" type="ORF">VSF3289_01191</name>
</gene>
<dbReference type="EMBL" id="MDCJ01000002">
    <property type="protein sequence ID" value="ODS10930.1"/>
    <property type="molecule type" value="Genomic_DNA"/>
</dbReference>